<evidence type="ECO:0000256" key="3">
    <source>
        <dbReference type="ARBA" id="ARBA00022618"/>
    </source>
</evidence>
<dbReference type="GO" id="GO:0000917">
    <property type="term" value="P:division septum assembly"/>
    <property type="evidence" value="ECO:0007669"/>
    <property type="project" value="UniProtKB-KW"/>
</dbReference>
<feature type="domain" description="EngB-type G" evidence="11">
    <location>
        <begin position="23"/>
        <end position="197"/>
    </location>
</feature>
<comment type="similarity">
    <text evidence="2 10">Belongs to the TRAFAC class TrmE-Era-EngA-EngB-Septin-like GTPase superfamily. EngB GTPase family.</text>
</comment>
<keyword evidence="6" id="KW-0460">Magnesium</keyword>
<dbReference type="PROSITE" id="PS51706">
    <property type="entry name" value="G_ENGB"/>
    <property type="match status" value="1"/>
</dbReference>
<dbReference type="InterPro" id="IPR019987">
    <property type="entry name" value="GTP-bd_ribosome_bio_YsxC"/>
</dbReference>
<dbReference type="NCBIfam" id="TIGR03598">
    <property type="entry name" value="GTPase_YsxC"/>
    <property type="match status" value="1"/>
</dbReference>
<evidence type="ECO:0000313" key="12">
    <source>
        <dbReference type="EMBL" id="MSN96018.1"/>
    </source>
</evidence>
<dbReference type="PANTHER" id="PTHR11649:SF13">
    <property type="entry name" value="ENGB-TYPE G DOMAIN-CONTAINING PROTEIN"/>
    <property type="match status" value="1"/>
</dbReference>
<comment type="caution">
    <text evidence="12">The sequence shown here is derived from an EMBL/GenBank/DDBJ whole genome shotgun (WGS) entry which is preliminary data.</text>
</comment>
<dbReference type="Pfam" id="PF01926">
    <property type="entry name" value="MMR_HSR1"/>
    <property type="match status" value="1"/>
</dbReference>
<name>A0A6L5WFX1_9BACT</name>
<comment type="cofactor">
    <cofactor evidence="1">
        <name>Mg(2+)</name>
        <dbReference type="ChEBI" id="CHEBI:18420"/>
    </cofactor>
</comment>
<dbReference type="HAMAP" id="MF_00321">
    <property type="entry name" value="GTPase_EngB"/>
    <property type="match status" value="1"/>
</dbReference>
<evidence type="ECO:0000256" key="8">
    <source>
        <dbReference type="ARBA" id="ARBA00023210"/>
    </source>
</evidence>
<evidence type="ECO:0000256" key="4">
    <source>
        <dbReference type="ARBA" id="ARBA00022723"/>
    </source>
</evidence>
<dbReference type="EMBL" id="VWSJ01000006">
    <property type="protein sequence ID" value="MSN96018.1"/>
    <property type="molecule type" value="Genomic_DNA"/>
</dbReference>
<keyword evidence="8 10" id="KW-0717">Septation</keyword>
<reference evidence="12 13" key="2">
    <citation type="submission" date="2020-03" db="EMBL/GenBank/DDBJ databases">
        <title>Campylobacter portucalensis sp. nov., a new species of Campylobacter isolated from the reproductive tract of bulls.</title>
        <authorList>
            <person name="Silva M.F."/>
            <person name="Pereira G."/>
            <person name="Carneiro C."/>
            <person name="Hemphill A."/>
            <person name="Mateus L."/>
            <person name="Lopes-Da-Costa L."/>
            <person name="Silva E."/>
        </authorList>
    </citation>
    <scope>NUCLEOTIDE SEQUENCE [LARGE SCALE GENOMIC DNA]</scope>
    <source>
        <strain evidence="12 13">FMV-PI01</strain>
    </source>
</reference>
<dbReference type="Proteomes" id="UP000476338">
    <property type="component" value="Unassembled WGS sequence"/>
</dbReference>
<dbReference type="AlphaFoldDB" id="A0A6L5WFX1"/>
<evidence type="ECO:0000256" key="5">
    <source>
        <dbReference type="ARBA" id="ARBA00022741"/>
    </source>
</evidence>
<evidence type="ECO:0000256" key="7">
    <source>
        <dbReference type="ARBA" id="ARBA00023134"/>
    </source>
</evidence>
<dbReference type="Gene3D" id="3.40.50.300">
    <property type="entry name" value="P-loop containing nucleotide triphosphate hydrolases"/>
    <property type="match status" value="1"/>
</dbReference>
<evidence type="ECO:0000256" key="10">
    <source>
        <dbReference type="HAMAP-Rule" id="MF_00321"/>
    </source>
</evidence>
<reference evidence="12 13" key="1">
    <citation type="submission" date="2019-09" db="EMBL/GenBank/DDBJ databases">
        <authorList>
            <person name="Silva M."/>
            <person name="Pereira G."/>
            <person name="Lopes-Da-Costa L."/>
            <person name="Silva E."/>
        </authorList>
    </citation>
    <scope>NUCLEOTIDE SEQUENCE [LARGE SCALE GENOMIC DNA]</scope>
    <source>
        <strain evidence="12 13">FMV-PI01</strain>
    </source>
</reference>
<protein>
    <recommendedName>
        <fullName evidence="10">Probable GTP-binding protein EngB</fullName>
    </recommendedName>
</protein>
<dbReference type="InterPro" id="IPR027417">
    <property type="entry name" value="P-loop_NTPase"/>
</dbReference>
<keyword evidence="7 10" id="KW-0342">GTP-binding</keyword>
<accession>A0A6L5WFX1</accession>
<keyword evidence="4" id="KW-0479">Metal-binding</keyword>
<gene>
    <name evidence="10" type="primary">engB</name>
    <name evidence="12" type="ORF">F1B92_02220</name>
</gene>
<dbReference type="GO" id="GO:0005525">
    <property type="term" value="F:GTP binding"/>
    <property type="evidence" value="ECO:0007669"/>
    <property type="project" value="UniProtKB-UniRule"/>
</dbReference>
<keyword evidence="9 10" id="KW-0131">Cell cycle</keyword>
<dbReference type="GO" id="GO:0046872">
    <property type="term" value="F:metal ion binding"/>
    <property type="evidence" value="ECO:0007669"/>
    <property type="project" value="UniProtKB-KW"/>
</dbReference>
<dbReference type="SUPFAM" id="SSF52540">
    <property type="entry name" value="P-loop containing nucleoside triphosphate hydrolases"/>
    <property type="match status" value="1"/>
</dbReference>
<dbReference type="RefSeq" id="WP_154570286.1">
    <property type="nucleotide sequence ID" value="NZ_VWSJ01000006.1"/>
</dbReference>
<dbReference type="CDD" id="cd01876">
    <property type="entry name" value="YihA_EngB"/>
    <property type="match status" value="1"/>
</dbReference>
<dbReference type="InterPro" id="IPR006073">
    <property type="entry name" value="GTP-bd"/>
</dbReference>
<dbReference type="GO" id="GO:0005829">
    <property type="term" value="C:cytosol"/>
    <property type="evidence" value="ECO:0007669"/>
    <property type="project" value="TreeGrafter"/>
</dbReference>
<comment type="function">
    <text evidence="10">Necessary for normal cell division and for the maintenance of normal septation.</text>
</comment>
<proteinExistence type="inferred from homology"/>
<keyword evidence="13" id="KW-1185">Reference proteome</keyword>
<keyword evidence="3 10" id="KW-0132">Cell division</keyword>
<keyword evidence="5 10" id="KW-0547">Nucleotide-binding</keyword>
<evidence type="ECO:0000256" key="2">
    <source>
        <dbReference type="ARBA" id="ARBA00009638"/>
    </source>
</evidence>
<evidence type="ECO:0000256" key="1">
    <source>
        <dbReference type="ARBA" id="ARBA00001946"/>
    </source>
</evidence>
<dbReference type="PANTHER" id="PTHR11649">
    <property type="entry name" value="MSS1/TRME-RELATED GTP-BINDING PROTEIN"/>
    <property type="match status" value="1"/>
</dbReference>
<evidence type="ECO:0000256" key="6">
    <source>
        <dbReference type="ARBA" id="ARBA00022842"/>
    </source>
</evidence>
<sequence>MIKPSSAKFIISSPNLESCKNFGLSEIAFLGRSNVGKSSFINALINQNLAKSSSTPGKTRLINFFEANFVDDDKNKFNFIFVDLPGFGYAKVSKKMHQIWQSSLDEFLKFRTSIRLFIHLRDSRQFNLDIDNEVDFYLKSFLRSDQEILNFYTKSDKLNQSNKAAVLKFDKNAKFISTLKNTGIDKAREIIVSKVFGV</sequence>
<evidence type="ECO:0000313" key="13">
    <source>
        <dbReference type="Proteomes" id="UP000476338"/>
    </source>
</evidence>
<organism evidence="12 13">
    <name type="scientific">Campylobacter portucalensis</name>
    <dbReference type="NCBI Taxonomy" id="2608384"/>
    <lineage>
        <taxon>Bacteria</taxon>
        <taxon>Pseudomonadati</taxon>
        <taxon>Campylobacterota</taxon>
        <taxon>Epsilonproteobacteria</taxon>
        <taxon>Campylobacterales</taxon>
        <taxon>Campylobacteraceae</taxon>
        <taxon>Campylobacter</taxon>
    </lineage>
</organism>
<dbReference type="InterPro" id="IPR030393">
    <property type="entry name" value="G_ENGB_dom"/>
</dbReference>
<evidence type="ECO:0000256" key="9">
    <source>
        <dbReference type="ARBA" id="ARBA00023306"/>
    </source>
</evidence>
<evidence type="ECO:0000259" key="11">
    <source>
        <dbReference type="PROSITE" id="PS51706"/>
    </source>
</evidence>